<keyword evidence="9" id="KW-0408">Iron</keyword>
<evidence type="ECO:0000256" key="8">
    <source>
        <dbReference type="ARBA" id="ARBA00022977"/>
    </source>
</evidence>
<dbReference type="Pfam" id="PF09084">
    <property type="entry name" value="NMT1"/>
    <property type="match status" value="1"/>
</dbReference>
<evidence type="ECO:0000256" key="3">
    <source>
        <dbReference type="ARBA" id="ARBA00009406"/>
    </source>
</evidence>
<comment type="function">
    <text evidence="1">Responsible for the formation of the pyrimidine heterocycle in the thiamine biosynthesis pathway. Catalyzes the formation of hydroxymethylpyrimidine phosphate (HMP-P) from histidine and pyridoxal phosphate (PLP). The protein uses PLP and the active site histidine to form HMP-P, generating an inactive enzyme. The enzyme can only undergo a single turnover, which suggests it is a suicide enzyme.</text>
</comment>
<keyword evidence="14" id="KW-1185">Reference proteome</keyword>
<evidence type="ECO:0000256" key="10">
    <source>
        <dbReference type="ARBA" id="ARBA00033171"/>
    </source>
</evidence>
<dbReference type="InterPro" id="IPR027939">
    <property type="entry name" value="NMT1/THI5"/>
</dbReference>
<feature type="domain" description="SsuA/THI5-like" evidence="12">
    <location>
        <begin position="20"/>
        <end position="234"/>
    </location>
</feature>
<proteinExistence type="inferred from homology"/>
<dbReference type="RefSeq" id="WP_400185397.1">
    <property type="nucleotide sequence ID" value="NZ_JBGORX010000001.1"/>
</dbReference>
<dbReference type="PANTHER" id="PTHR31528:SF1">
    <property type="entry name" value="4-AMINO-5-HYDROXYMETHYL-2-METHYLPYRIMIDINE PHOSPHATE SYNTHASE THI11-RELATED"/>
    <property type="match status" value="1"/>
</dbReference>
<evidence type="ECO:0000256" key="9">
    <source>
        <dbReference type="ARBA" id="ARBA00023004"/>
    </source>
</evidence>
<evidence type="ECO:0000256" key="11">
    <source>
        <dbReference type="ARBA" id="ARBA00048179"/>
    </source>
</evidence>
<comment type="catalytic activity">
    <reaction evidence="11">
        <text>N(6)-(pyridoxal phosphate)-L-lysyl-[4-amino-5-hydroxymethyl-2-methylpyrimidine phosphate synthase] + L-histidyl-[4-amino-5-hydroxymethyl-2-methylpyrimidine phosphate synthase] + 2 Fe(3+) + 4 H2O = L-lysyl-[4-amino-5-hydroxymethyl-2-methylpyrimidine phosphate synthase] + (2S)-2-amino-5-hydroxy-4-oxopentanoyl-[4-amino-5-hydroxymethyl-2-methylpyrimidine phosphate synthase] + 4-amino-2-methyl-5-(phosphooxymethyl)pyrimidine + 3-oxopropanoate + 2 Fe(2+) + 2 H(+)</text>
        <dbReference type="Rhea" id="RHEA:65756"/>
        <dbReference type="Rhea" id="RHEA-COMP:16892"/>
        <dbReference type="Rhea" id="RHEA-COMP:16893"/>
        <dbReference type="Rhea" id="RHEA-COMP:16894"/>
        <dbReference type="Rhea" id="RHEA-COMP:16895"/>
        <dbReference type="ChEBI" id="CHEBI:15377"/>
        <dbReference type="ChEBI" id="CHEBI:15378"/>
        <dbReference type="ChEBI" id="CHEBI:29033"/>
        <dbReference type="ChEBI" id="CHEBI:29034"/>
        <dbReference type="ChEBI" id="CHEBI:29969"/>
        <dbReference type="ChEBI" id="CHEBI:29979"/>
        <dbReference type="ChEBI" id="CHEBI:33190"/>
        <dbReference type="ChEBI" id="CHEBI:58354"/>
        <dbReference type="ChEBI" id="CHEBI:143915"/>
        <dbReference type="ChEBI" id="CHEBI:157692"/>
    </reaction>
    <physiologicalReaction direction="left-to-right" evidence="11">
        <dbReference type="Rhea" id="RHEA:65757"/>
    </physiologicalReaction>
</comment>
<evidence type="ECO:0000256" key="4">
    <source>
        <dbReference type="ARBA" id="ARBA00011738"/>
    </source>
</evidence>
<keyword evidence="5" id="KW-0808">Transferase</keyword>
<evidence type="ECO:0000256" key="5">
    <source>
        <dbReference type="ARBA" id="ARBA00022679"/>
    </source>
</evidence>
<keyword evidence="6" id="KW-0479">Metal-binding</keyword>
<dbReference type="InterPro" id="IPR015168">
    <property type="entry name" value="SsuA/THI5"/>
</dbReference>
<accession>A0ABW8D2L4</accession>
<dbReference type="PANTHER" id="PTHR31528">
    <property type="entry name" value="4-AMINO-5-HYDROXYMETHYL-2-METHYLPYRIMIDINE PHOSPHATE SYNTHASE THI11-RELATED"/>
    <property type="match status" value="1"/>
</dbReference>
<dbReference type="EMBL" id="JBGORX010000001">
    <property type="protein sequence ID" value="MFJ1266946.1"/>
    <property type="molecule type" value="Genomic_DNA"/>
</dbReference>
<comment type="subunit">
    <text evidence="4">Homodimer.</text>
</comment>
<comment type="similarity">
    <text evidence="3">Belongs to the NMT1/THI5 family.</text>
</comment>
<name>A0ABW8D2L4_9GAMM</name>
<evidence type="ECO:0000313" key="14">
    <source>
        <dbReference type="Proteomes" id="UP001615550"/>
    </source>
</evidence>
<comment type="pathway">
    <text evidence="2">Cofactor biosynthesis; thiamine diphosphate biosynthesis.</text>
</comment>
<sequence>MAMSSHLSTRTTLLLNWYANPYHTPIYVAQQLGFYSEEQIKLAILEPTDPSDVTELVGLGTVDFGVKAMIHTVAAKAKGYPVKSIGTLLDEPPTGLIALKSSGINSFHDLVGKRVGYIGEFGKKIIDDLAQLAGIDPDSYQTIRIGMNVTDAICRDIIDTGIGFINFQRIELEQRKGETVFLRLDQLAGLGCCCFCSIQFIIPEQTLQQPELVQGFLRATQRGAAFTTERPEEAFELLCQAKPQLRTPMYQKIFTHTLPFFSRTLHNVERDWDKVGRYTQHLNIIDQSFALSQCYTNEFLPEAPYSDLQPIACCLEV</sequence>
<evidence type="ECO:0000259" key="12">
    <source>
        <dbReference type="Pfam" id="PF09084"/>
    </source>
</evidence>
<evidence type="ECO:0000313" key="13">
    <source>
        <dbReference type="EMBL" id="MFJ1266946.1"/>
    </source>
</evidence>
<gene>
    <name evidence="13" type="ORF">ACD661_00085</name>
</gene>
<evidence type="ECO:0000256" key="6">
    <source>
        <dbReference type="ARBA" id="ARBA00022723"/>
    </source>
</evidence>
<evidence type="ECO:0000256" key="7">
    <source>
        <dbReference type="ARBA" id="ARBA00022898"/>
    </source>
</evidence>
<dbReference type="SUPFAM" id="SSF53850">
    <property type="entry name" value="Periplasmic binding protein-like II"/>
    <property type="match status" value="1"/>
</dbReference>
<evidence type="ECO:0000256" key="2">
    <source>
        <dbReference type="ARBA" id="ARBA00004948"/>
    </source>
</evidence>
<protein>
    <recommendedName>
        <fullName evidence="10">Thiamine pyrimidine synthase</fullName>
    </recommendedName>
</protein>
<organism evidence="13 14">
    <name type="scientific">Legionella lytica</name>
    <dbReference type="NCBI Taxonomy" id="96232"/>
    <lineage>
        <taxon>Bacteria</taxon>
        <taxon>Pseudomonadati</taxon>
        <taxon>Pseudomonadota</taxon>
        <taxon>Gammaproteobacteria</taxon>
        <taxon>Legionellales</taxon>
        <taxon>Legionellaceae</taxon>
        <taxon>Legionella</taxon>
    </lineage>
</organism>
<dbReference type="Gene3D" id="3.40.190.10">
    <property type="entry name" value="Periplasmic binding protein-like II"/>
    <property type="match status" value="2"/>
</dbReference>
<keyword evidence="8" id="KW-0784">Thiamine biosynthesis</keyword>
<keyword evidence="7" id="KW-0663">Pyridoxal phosphate</keyword>
<dbReference type="Proteomes" id="UP001615550">
    <property type="component" value="Unassembled WGS sequence"/>
</dbReference>
<reference evidence="13 14" key="1">
    <citation type="submission" date="2024-08" db="EMBL/GenBank/DDBJ databases">
        <title>Draft Genome Sequence of Legionella lytica strain DSB2004, Isolated From a Fire Sprinkler System.</title>
        <authorList>
            <person name="Everhart A.D."/>
            <person name="Kidane D.T."/>
            <person name="Farone A.L."/>
            <person name="Farone M.B."/>
        </authorList>
    </citation>
    <scope>NUCLEOTIDE SEQUENCE [LARGE SCALE GENOMIC DNA]</scope>
    <source>
        <strain evidence="13 14">DSB2004</strain>
    </source>
</reference>
<comment type="caution">
    <text evidence="13">The sequence shown here is derived from an EMBL/GenBank/DDBJ whole genome shotgun (WGS) entry which is preliminary data.</text>
</comment>
<evidence type="ECO:0000256" key="1">
    <source>
        <dbReference type="ARBA" id="ARBA00003469"/>
    </source>
</evidence>